<dbReference type="AlphaFoldDB" id="A0A173Z7B2"/>
<proteinExistence type="predicted"/>
<dbReference type="STRING" id="39482.ERS852491_00299"/>
<dbReference type="OrthoDB" id="7351206at2"/>
<reference evidence="2 3" key="1">
    <citation type="submission" date="2015-09" db="EMBL/GenBank/DDBJ databases">
        <authorList>
            <consortium name="Pathogen Informatics"/>
        </authorList>
    </citation>
    <scope>NUCLEOTIDE SEQUENCE [LARGE SCALE GENOMIC DNA]</scope>
    <source>
        <strain evidence="2 3">2789STDY5834876</strain>
    </source>
</reference>
<evidence type="ECO:0000313" key="3">
    <source>
        <dbReference type="Proteomes" id="UP000095544"/>
    </source>
</evidence>
<dbReference type="RefSeq" id="WP_055150256.1">
    <property type="nucleotide sequence ID" value="NZ_CYZU01000002.1"/>
</dbReference>
<feature type="compositionally biased region" description="Basic and acidic residues" evidence="1">
    <location>
        <begin position="137"/>
        <end position="149"/>
    </location>
</feature>
<sequence>MAKLYTSRFSNKELETGKYTVVGVVRSMPKFPVKYRISGDIIQIAPPGYLWNENNRERFREPYFKHLEKSGYPVIGGIVQAYLDEGKDVVLCCYEDVRKPDEWCHRLVFAEWWYEKTGQKIEELPDPSPDPGAKQRKKEEQMRQEKESGYEQMSFMSDLYRAMYPHYTT</sequence>
<evidence type="ECO:0000256" key="1">
    <source>
        <dbReference type="SAM" id="MobiDB-lite"/>
    </source>
</evidence>
<accession>A0A173Z7B2</accession>
<evidence type="ECO:0000313" key="2">
    <source>
        <dbReference type="EMBL" id="CUN71085.1"/>
    </source>
</evidence>
<organism evidence="2 3">
    <name type="scientific">Faecalicatena contorta</name>
    <dbReference type="NCBI Taxonomy" id="39482"/>
    <lineage>
        <taxon>Bacteria</taxon>
        <taxon>Bacillati</taxon>
        <taxon>Bacillota</taxon>
        <taxon>Clostridia</taxon>
        <taxon>Lachnospirales</taxon>
        <taxon>Lachnospiraceae</taxon>
        <taxon>Faecalicatena</taxon>
    </lineage>
</organism>
<dbReference type="EMBL" id="CYZU01000002">
    <property type="protein sequence ID" value="CUN71085.1"/>
    <property type="molecule type" value="Genomic_DNA"/>
</dbReference>
<dbReference type="Proteomes" id="UP000095544">
    <property type="component" value="Unassembled WGS sequence"/>
</dbReference>
<feature type="region of interest" description="Disordered" evidence="1">
    <location>
        <begin position="121"/>
        <end position="150"/>
    </location>
</feature>
<name>A0A173Z7B2_9FIRM</name>
<protein>
    <submittedName>
        <fullName evidence="2">Uncharacterized protein</fullName>
    </submittedName>
</protein>
<gene>
    <name evidence="2" type="ORF">ERS852491_00299</name>
</gene>